<name>A0A0M6WN61_9FIRM</name>
<dbReference type="InterPro" id="IPR058729">
    <property type="entry name" value="Beta-barrel_RND-rel"/>
</dbReference>
<evidence type="ECO:0000313" key="5">
    <source>
        <dbReference type="Proteomes" id="UP000049979"/>
    </source>
</evidence>
<evidence type="ECO:0000313" key="4">
    <source>
        <dbReference type="EMBL" id="CRL38118.1"/>
    </source>
</evidence>
<sequence>MARKQNVVRMHHGLNLNIGIVIFVIIIIYVIFNLISYLTSSPVAEYEVGQGTIATNHVYHGLILRDETVVYAGQSGYINYYLKNGAKASVNDVVYSIDTSGELSRQISDVASNGDTLDTETLNEVSSELDVFRNSYDSNTFSSVYTFKNELNAQLTQTLSMNALSSLNEDVKAAVENNTFYKKKSEKPGIIVYYTDGYESVTTDNFTSGQFNMADYKRNSLDDQEQVTANTPAYKRIDSEKWNILLPVSEDMAEQLKDNEYIKIRFCKDDFTLTVPYSLTKKDGSYYVNLSLKTAMIRYVNDRFVDVELVVSEKTGLKIPNSAITKKQFYTVPKEYFTQGGDSSVPGLMIENHAGDTGSVTLVQPTIYYETDDFYYIDDETVSAGDVVVKNNSSGTYTIGSDVDKLTGVYNINKGYAVFKQIDILTQNNKYTIVDTGTSYGVALYDHIALDGSKIKENQLVVK</sequence>
<dbReference type="Pfam" id="PF26011">
    <property type="entry name" value="Beta-barrel_RND_rel"/>
    <property type="match status" value="1"/>
</dbReference>
<dbReference type="Proteomes" id="UP000049979">
    <property type="component" value="Unassembled WGS sequence"/>
</dbReference>
<protein>
    <recommendedName>
        <fullName evidence="6">Membrane fusion protein</fullName>
    </recommendedName>
</protein>
<feature type="transmembrane region" description="Helical" evidence="1">
    <location>
        <begin position="12"/>
        <end position="32"/>
    </location>
</feature>
<evidence type="ECO:0000259" key="3">
    <source>
        <dbReference type="Pfam" id="PF26018"/>
    </source>
</evidence>
<dbReference type="EMBL" id="CVRR01000019">
    <property type="protein sequence ID" value="CRL38118.1"/>
    <property type="molecule type" value="Genomic_DNA"/>
</dbReference>
<feature type="domain" description="RND related beta-barrel" evidence="2">
    <location>
        <begin position="242"/>
        <end position="312"/>
    </location>
</feature>
<dbReference type="InterPro" id="IPR058709">
    <property type="entry name" value="BSH_RND-rel"/>
</dbReference>
<accession>A0A0M6WN61</accession>
<proteinExistence type="predicted"/>
<dbReference type="STRING" id="301302.ERS852420_00597"/>
<keyword evidence="5" id="KW-1185">Reference proteome</keyword>
<dbReference type="RefSeq" id="WP_261291804.1">
    <property type="nucleotide sequence ID" value="NZ_CP173697.1"/>
</dbReference>
<dbReference type="AlphaFoldDB" id="A0A0M6WN61"/>
<evidence type="ECO:0000259" key="2">
    <source>
        <dbReference type="Pfam" id="PF26011"/>
    </source>
</evidence>
<organism evidence="4 5">
    <name type="scientific">Roseburia faecis</name>
    <dbReference type="NCBI Taxonomy" id="301302"/>
    <lineage>
        <taxon>Bacteria</taxon>
        <taxon>Bacillati</taxon>
        <taxon>Bacillota</taxon>
        <taxon>Clostridia</taxon>
        <taxon>Lachnospirales</taxon>
        <taxon>Lachnospiraceae</taxon>
        <taxon>Roseburia</taxon>
    </lineage>
</organism>
<evidence type="ECO:0008006" key="6">
    <source>
        <dbReference type="Google" id="ProtNLM"/>
    </source>
</evidence>
<keyword evidence="1" id="KW-0812">Transmembrane</keyword>
<keyword evidence="1" id="KW-0472">Membrane</keyword>
<evidence type="ECO:0000256" key="1">
    <source>
        <dbReference type="SAM" id="Phobius"/>
    </source>
</evidence>
<dbReference type="Pfam" id="PF26018">
    <property type="entry name" value="BSH_RND_rel"/>
    <property type="match status" value="1"/>
</dbReference>
<keyword evidence="1" id="KW-1133">Transmembrane helix</keyword>
<gene>
    <name evidence="4" type="ORF">M72_05831</name>
</gene>
<reference evidence="5" key="1">
    <citation type="submission" date="2015-05" db="EMBL/GenBank/DDBJ databases">
        <authorList>
            <consortium name="Pathogen Informatics"/>
        </authorList>
    </citation>
    <scope>NUCLEOTIDE SEQUENCE [LARGE SCALE GENOMIC DNA]</scope>
    <source>
        <strain evidence="5">M72</strain>
    </source>
</reference>
<feature type="domain" description="RND related barrel-sandwich hybrid" evidence="3">
    <location>
        <begin position="67"/>
        <end position="215"/>
    </location>
</feature>